<evidence type="ECO:0000313" key="2">
    <source>
        <dbReference type="EMBL" id="TGM09886.1"/>
    </source>
</evidence>
<comment type="caution">
    <text evidence="2">The sequence shown here is derived from an EMBL/GenBank/DDBJ whole genome shotgun (WGS) entry which is preliminary data.</text>
</comment>
<feature type="transmembrane region" description="Helical" evidence="1">
    <location>
        <begin position="74"/>
        <end position="94"/>
    </location>
</feature>
<dbReference type="OrthoDB" id="344067at2"/>
<keyword evidence="1" id="KW-0812">Transmembrane</keyword>
<dbReference type="Proteomes" id="UP000298429">
    <property type="component" value="Unassembled WGS sequence"/>
</dbReference>
<keyword evidence="1" id="KW-1133">Transmembrane helix</keyword>
<evidence type="ECO:0000313" key="3">
    <source>
        <dbReference type="Proteomes" id="UP000298429"/>
    </source>
</evidence>
<dbReference type="AlphaFoldDB" id="A0A5F2BV05"/>
<dbReference type="RefSeq" id="WP_135669402.1">
    <property type="nucleotide sequence ID" value="NZ_RQGN01000007.1"/>
</dbReference>
<feature type="transmembrane region" description="Helical" evidence="1">
    <location>
        <begin position="114"/>
        <end position="136"/>
    </location>
</feature>
<evidence type="ECO:0000256" key="1">
    <source>
        <dbReference type="SAM" id="Phobius"/>
    </source>
</evidence>
<organism evidence="2 3">
    <name type="scientific">Leptospira barantonii</name>
    <dbReference type="NCBI Taxonomy" id="2023184"/>
    <lineage>
        <taxon>Bacteria</taxon>
        <taxon>Pseudomonadati</taxon>
        <taxon>Spirochaetota</taxon>
        <taxon>Spirochaetia</taxon>
        <taxon>Leptospirales</taxon>
        <taxon>Leptospiraceae</taxon>
        <taxon>Leptospira</taxon>
    </lineage>
</organism>
<feature type="transmembrane region" description="Helical" evidence="1">
    <location>
        <begin position="148"/>
        <end position="169"/>
    </location>
</feature>
<name>A0A5F2BV05_9LEPT</name>
<gene>
    <name evidence="2" type="ORF">EHQ76_01260</name>
</gene>
<reference evidence="2 3" key="1">
    <citation type="journal article" date="2019" name="PLoS Negl. Trop. Dis.">
        <title>Revisiting the worldwide diversity of Leptospira species in the environment.</title>
        <authorList>
            <person name="Vincent A.T."/>
            <person name="Schiettekatte O."/>
            <person name="Bourhy P."/>
            <person name="Veyrier F.J."/>
            <person name="Picardeau M."/>
        </authorList>
    </citation>
    <scope>NUCLEOTIDE SEQUENCE [LARGE SCALE GENOMIC DNA]</scope>
    <source>
        <strain evidence="2 3">201702444</strain>
    </source>
</reference>
<feature type="transmembrane region" description="Helical" evidence="1">
    <location>
        <begin position="12"/>
        <end position="31"/>
    </location>
</feature>
<sequence length="191" mass="21925">MYIDRYVIRNILKILVEYAAVILIGLTIVYLDESEFTALDIHFLIVGLAGIKSIYFFIKGFRKISELSTLDLQYYEFLVFIAVNIGVIIVSFGFDYYCLFRVDPKSFSGIPNEITPFLLAFKFFYFSLMIFTNIGIIKIVPESTSSEILVILEAILSFITIIFVLSDFLSLKESLGKRRKILSETSLQEID</sequence>
<dbReference type="Gene3D" id="1.10.287.70">
    <property type="match status" value="1"/>
</dbReference>
<proteinExistence type="predicted"/>
<protein>
    <submittedName>
        <fullName evidence="2">Ion transporter</fullName>
    </submittedName>
</protein>
<accession>A0A5F2BV05</accession>
<keyword evidence="1" id="KW-0472">Membrane</keyword>
<dbReference type="EMBL" id="RQGN01000007">
    <property type="protein sequence ID" value="TGM09886.1"/>
    <property type="molecule type" value="Genomic_DNA"/>
</dbReference>
<feature type="transmembrane region" description="Helical" evidence="1">
    <location>
        <begin position="43"/>
        <end position="62"/>
    </location>
</feature>